<dbReference type="EMBL" id="AP014648">
    <property type="protein sequence ID" value="BAQ18006.1"/>
    <property type="molecule type" value="Genomic_DNA"/>
</dbReference>
<dbReference type="Pfam" id="PF09450">
    <property type="entry name" value="DUF2019"/>
    <property type="match status" value="1"/>
</dbReference>
<protein>
    <recommendedName>
        <fullName evidence="1">DUF2019 domain-containing protein</fullName>
    </recommendedName>
</protein>
<organism evidence="2 3">
    <name type="scientific">Methyloceanibacter caenitepidi</name>
    <dbReference type="NCBI Taxonomy" id="1384459"/>
    <lineage>
        <taxon>Bacteria</taxon>
        <taxon>Pseudomonadati</taxon>
        <taxon>Pseudomonadota</taxon>
        <taxon>Alphaproteobacteria</taxon>
        <taxon>Hyphomicrobiales</taxon>
        <taxon>Hyphomicrobiaceae</taxon>
        <taxon>Methyloceanibacter</taxon>
    </lineage>
</organism>
<keyword evidence="3" id="KW-1185">Reference proteome</keyword>
<dbReference type="AlphaFoldDB" id="A0A0A8K5F4"/>
<name>A0A0A8K5F4_9HYPH</name>
<dbReference type="SUPFAM" id="SSF48371">
    <property type="entry name" value="ARM repeat"/>
    <property type="match status" value="1"/>
</dbReference>
<dbReference type="Gene3D" id="1.25.40.70">
    <property type="entry name" value="Phosphatidylinositol 3-kinase, accessory domain (PIK)"/>
    <property type="match status" value="1"/>
</dbReference>
<evidence type="ECO:0000313" key="3">
    <source>
        <dbReference type="Proteomes" id="UP000031643"/>
    </source>
</evidence>
<dbReference type="HOGENOM" id="CLU_3137561_0_0_5"/>
<dbReference type="InterPro" id="IPR016024">
    <property type="entry name" value="ARM-type_fold"/>
</dbReference>
<accession>A0A0A8K5F4</accession>
<dbReference type="KEGG" id="mcg:GL4_2572"/>
<evidence type="ECO:0000259" key="1">
    <source>
        <dbReference type="Pfam" id="PF09450"/>
    </source>
</evidence>
<sequence>MNAAKNTLALAPDQALRVLQAIEASKLQPYAGHAGMTLWTLEEGIFKPT</sequence>
<proteinExistence type="predicted"/>
<evidence type="ECO:0000313" key="2">
    <source>
        <dbReference type="EMBL" id="BAQ18006.1"/>
    </source>
</evidence>
<feature type="domain" description="DUF2019" evidence="1">
    <location>
        <begin position="2"/>
        <end position="41"/>
    </location>
</feature>
<reference evidence="2 3" key="1">
    <citation type="submission" date="2014-09" db="EMBL/GenBank/DDBJ databases">
        <title>Genome sequencing of Methyloceanibacter caenitepidi Gela4.</title>
        <authorList>
            <person name="Takeuchi M."/>
            <person name="Susumu S."/>
            <person name="Kamagata Y."/>
            <person name="Oshima K."/>
            <person name="Hattori M."/>
            <person name="Iwasaki W."/>
        </authorList>
    </citation>
    <scope>NUCLEOTIDE SEQUENCE [LARGE SCALE GENOMIC DNA]</scope>
    <source>
        <strain evidence="2 3">Gela4</strain>
    </source>
</reference>
<gene>
    <name evidence="2" type="ORF">GL4_2572</name>
</gene>
<dbReference type="InterPro" id="IPR018568">
    <property type="entry name" value="DUF2019"/>
</dbReference>
<dbReference type="Proteomes" id="UP000031643">
    <property type="component" value="Chromosome"/>
</dbReference>
<dbReference type="InterPro" id="IPR042236">
    <property type="entry name" value="PI3K_accessory_sf"/>
</dbReference>